<feature type="transmembrane region" description="Helical" evidence="9">
    <location>
        <begin position="230"/>
        <end position="251"/>
    </location>
</feature>
<protein>
    <recommendedName>
        <fullName evidence="12">ABC transporter permease</fullName>
    </recommendedName>
</protein>
<dbReference type="InterPro" id="IPR052157">
    <property type="entry name" value="BCAA_transport_permease"/>
</dbReference>
<evidence type="ECO:0000256" key="7">
    <source>
        <dbReference type="ARBA" id="ARBA00023136"/>
    </source>
</evidence>
<keyword evidence="2" id="KW-0813">Transport</keyword>
<dbReference type="Pfam" id="PF02653">
    <property type="entry name" value="BPD_transp_2"/>
    <property type="match status" value="1"/>
</dbReference>
<accession>A0A1F5UR97</accession>
<evidence type="ECO:0008006" key="12">
    <source>
        <dbReference type="Google" id="ProtNLM"/>
    </source>
</evidence>
<feature type="transmembrane region" description="Helical" evidence="9">
    <location>
        <begin position="64"/>
        <end position="86"/>
    </location>
</feature>
<dbReference type="PANTHER" id="PTHR11795">
    <property type="entry name" value="BRANCHED-CHAIN AMINO ACID TRANSPORT SYSTEM PERMEASE PROTEIN LIVH"/>
    <property type="match status" value="1"/>
</dbReference>
<dbReference type="STRING" id="1817864.A2Z21_01275"/>
<dbReference type="InterPro" id="IPR001851">
    <property type="entry name" value="ABC_transp_permease"/>
</dbReference>
<feature type="transmembrane region" description="Helical" evidence="9">
    <location>
        <begin position="258"/>
        <end position="281"/>
    </location>
</feature>
<keyword evidence="7 9" id="KW-0472">Membrane</keyword>
<evidence type="ECO:0000256" key="9">
    <source>
        <dbReference type="SAM" id="Phobius"/>
    </source>
</evidence>
<feature type="transmembrane region" description="Helical" evidence="9">
    <location>
        <begin position="143"/>
        <end position="163"/>
    </location>
</feature>
<evidence type="ECO:0000256" key="8">
    <source>
        <dbReference type="ARBA" id="ARBA00037998"/>
    </source>
</evidence>
<gene>
    <name evidence="10" type="ORF">A2Z21_01275</name>
</gene>
<comment type="subcellular location">
    <subcellularLocation>
        <location evidence="1">Cell membrane</location>
        <topology evidence="1">Multi-pass membrane protein</topology>
    </subcellularLocation>
</comment>
<feature type="transmembrane region" description="Helical" evidence="9">
    <location>
        <begin position="41"/>
        <end position="58"/>
    </location>
</feature>
<dbReference type="AlphaFoldDB" id="A0A1F5UR97"/>
<evidence type="ECO:0000256" key="5">
    <source>
        <dbReference type="ARBA" id="ARBA00022970"/>
    </source>
</evidence>
<dbReference type="Proteomes" id="UP000179157">
    <property type="component" value="Unassembled WGS sequence"/>
</dbReference>
<evidence type="ECO:0000313" key="11">
    <source>
        <dbReference type="Proteomes" id="UP000179157"/>
    </source>
</evidence>
<dbReference type="GO" id="GO:0022857">
    <property type="term" value="F:transmembrane transporter activity"/>
    <property type="evidence" value="ECO:0007669"/>
    <property type="project" value="InterPro"/>
</dbReference>
<proteinExistence type="inferred from homology"/>
<keyword evidence="5" id="KW-0029">Amino-acid transport</keyword>
<feature type="transmembrane region" description="Helical" evidence="9">
    <location>
        <begin position="12"/>
        <end position="32"/>
    </location>
</feature>
<dbReference type="GO" id="GO:0005886">
    <property type="term" value="C:plasma membrane"/>
    <property type="evidence" value="ECO:0007669"/>
    <property type="project" value="UniProtKB-SubCell"/>
</dbReference>
<reference evidence="10 11" key="1">
    <citation type="journal article" date="2016" name="Nat. Commun.">
        <title>Thousands of microbial genomes shed light on interconnected biogeochemical processes in an aquifer system.</title>
        <authorList>
            <person name="Anantharaman K."/>
            <person name="Brown C.T."/>
            <person name="Hug L.A."/>
            <person name="Sharon I."/>
            <person name="Castelle C.J."/>
            <person name="Probst A.J."/>
            <person name="Thomas B.C."/>
            <person name="Singh A."/>
            <person name="Wilkins M.J."/>
            <person name="Karaoz U."/>
            <person name="Brodie E.L."/>
            <person name="Williams K.H."/>
            <person name="Hubbard S.S."/>
            <person name="Banfield J.F."/>
        </authorList>
    </citation>
    <scope>NUCLEOTIDE SEQUENCE [LARGE SCALE GENOMIC DNA]</scope>
    <source>
        <strain evidence="11">RBG_16_55_9</strain>
    </source>
</reference>
<keyword evidence="3" id="KW-1003">Cell membrane</keyword>
<evidence type="ECO:0000256" key="6">
    <source>
        <dbReference type="ARBA" id="ARBA00022989"/>
    </source>
</evidence>
<feature type="transmembrane region" description="Helical" evidence="9">
    <location>
        <begin position="98"/>
        <end position="120"/>
    </location>
</feature>
<dbReference type="GO" id="GO:0006865">
    <property type="term" value="P:amino acid transport"/>
    <property type="evidence" value="ECO:0007669"/>
    <property type="project" value="UniProtKB-KW"/>
</dbReference>
<evidence type="ECO:0000256" key="3">
    <source>
        <dbReference type="ARBA" id="ARBA00022475"/>
    </source>
</evidence>
<name>A0A1F5UR97_FRAXR</name>
<comment type="similarity">
    <text evidence="8">Belongs to the binding-protein-dependent transport system permease family. LivHM subfamily.</text>
</comment>
<dbReference type="EMBL" id="MFGX01000098">
    <property type="protein sequence ID" value="OGF53677.1"/>
    <property type="molecule type" value="Genomic_DNA"/>
</dbReference>
<dbReference type="CDD" id="cd06582">
    <property type="entry name" value="TM_PBP1_LivH_like"/>
    <property type="match status" value="1"/>
</dbReference>
<evidence type="ECO:0000256" key="4">
    <source>
        <dbReference type="ARBA" id="ARBA00022692"/>
    </source>
</evidence>
<comment type="caution">
    <text evidence="10">The sequence shown here is derived from an EMBL/GenBank/DDBJ whole genome shotgun (WGS) entry which is preliminary data.</text>
</comment>
<keyword evidence="4 9" id="KW-0812">Transmembrane</keyword>
<dbReference type="PANTHER" id="PTHR11795:SF445">
    <property type="entry name" value="AMINO ACID ABC TRANSPORTER PERMEASE PROTEIN"/>
    <property type="match status" value="1"/>
</dbReference>
<keyword evidence="6 9" id="KW-1133">Transmembrane helix</keyword>
<evidence type="ECO:0000256" key="2">
    <source>
        <dbReference type="ARBA" id="ARBA00022448"/>
    </source>
</evidence>
<feature type="transmembrane region" description="Helical" evidence="9">
    <location>
        <begin position="183"/>
        <end position="210"/>
    </location>
</feature>
<evidence type="ECO:0000313" key="10">
    <source>
        <dbReference type="EMBL" id="OGF53677.1"/>
    </source>
</evidence>
<sequence>MELVLFQLLNGFVWAWVVALMALGLNLVYGVLRIINVAHGAFYMLGAVAGWVILEQLQGVSDMYILNFALALLGAPLFVGLLGLLLEWTVLRPIEGQPVITIIATFALLLILQQGVQLLLPGTQQVAPPVAGGVEIFRLRYPVYRWVLAGLSGLFITFLWLLLQKTRFGLWSRAVRQDPELALAVGIPVPWIFGLTFGLGVALAAVAGVLTAPIVPVEASMGMDILLDSFIVVIVGGLGSLQGAVIAALILQLAKGVFTIWTAPVAAHALALLLMGLLLLIRPQGLLGTDAD</sequence>
<organism evidence="10 11">
    <name type="scientific">Fraserbacteria sp. (strain RBG_16_55_9)</name>
    <dbReference type="NCBI Taxonomy" id="1817864"/>
    <lineage>
        <taxon>Bacteria</taxon>
        <taxon>Candidatus Fraseribacteriota</taxon>
    </lineage>
</organism>
<evidence type="ECO:0000256" key="1">
    <source>
        <dbReference type="ARBA" id="ARBA00004651"/>
    </source>
</evidence>